<dbReference type="GeneID" id="8621052"/>
<dbReference type="VEuPathDB" id="AmoebaDB:DDB_G0277517"/>
<dbReference type="HOGENOM" id="CLU_2872318_0_0_1"/>
<organism evidence="1 2">
    <name type="scientific">Dictyostelium discoideum</name>
    <name type="common">Social amoeba</name>
    <dbReference type="NCBI Taxonomy" id="44689"/>
    <lineage>
        <taxon>Eukaryota</taxon>
        <taxon>Amoebozoa</taxon>
        <taxon>Evosea</taxon>
        <taxon>Eumycetozoa</taxon>
        <taxon>Dictyostelia</taxon>
        <taxon>Dictyosteliales</taxon>
        <taxon>Dictyosteliaceae</taxon>
        <taxon>Dictyostelium</taxon>
    </lineage>
</organism>
<dbReference type="EMBL" id="AAFI02000020">
    <property type="protein sequence ID" value="EAL68721.1"/>
    <property type="molecule type" value="Genomic_DNA"/>
</dbReference>
<accession>Q54ZK7</accession>
<protein>
    <submittedName>
        <fullName evidence="1">Uncharacterized protein</fullName>
    </submittedName>
</protein>
<evidence type="ECO:0000313" key="1">
    <source>
        <dbReference type="EMBL" id="EAL68721.1"/>
    </source>
</evidence>
<comment type="caution">
    <text evidence="1">The sequence shown here is derived from an EMBL/GenBank/DDBJ whole genome shotgun (WGS) entry which is preliminary data.</text>
</comment>
<keyword evidence="2" id="KW-1185">Reference proteome</keyword>
<sequence length="64" mass="7646">MNKLANTIMTESTETLADKIKKSNELRTKFKYLKNTYRTLDKISEAIYHTQIELKQSQQRKMHL</sequence>
<name>Q54ZK7_DICDI</name>
<dbReference type="Proteomes" id="UP000002195">
    <property type="component" value="Unassembled WGS sequence"/>
</dbReference>
<dbReference type="RefSeq" id="XP_642635.1">
    <property type="nucleotide sequence ID" value="XM_637543.1"/>
</dbReference>
<dbReference type="SMR" id="Q54ZK7"/>
<proteinExistence type="predicted"/>
<dbReference type="PaxDb" id="44689-DDB0203381"/>
<dbReference type="KEGG" id="ddi:DDB_G0277517"/>
<dbReference type="AlphaFoldDB" id="Q54ZK7"/>
<reference evidence="1 2" key="1">
    <citation type="journal article" date="2005" name="Nature">
        <title>The genome of the social amoeba Dictyostelium discoideum.</title>
        <authorList>
            <consortium name="The Dictyostelium discoideum Sequencing Consortium"/>
            <person name="Eichinger L."/>
            <person name="Pachebat J.A."/>
            <person name="Glockner G."/>
            <person name="Rajandream M.A."/>
            <person name="Sucgang R."/>
            <person name="Berriman M."/>
            <person name="Song J."/>
            <person name="Olsen R."/>
            <person name="Szafranski K."/>
            <person name="Xu Q."/>
            <person name="Tunggal B."/>
            <person name="Kummerfeld S."/>
            <person name="Madera M."/>
            <person name="Konfortov B.A."/>
            <person name="Rivero F."/>
            <person name="Bankier A.T."/>
            <person name="Lehmann R."/>
            <person name="Hamlin N."/>
            <person name="Davies R."/>
            <person name="Gaudet P."/>
            <person name="Fey P."/>
            <person name="Pilcher K."/>
            <person name="Chen G."/>
            <person name="Saunders D."/>
            <person name="Sodergren E."/>
            <person name="Davis P."/>
            <person name="Kerhornou A."/>
            <person name="Nie X."/>
            <person name="Hall N."/>
            <person name="Anjard C."/>
            <person name="Hemphill L."/>
            <person name="Bason N."/>
            <person name="Farbrother P."/>
            <person name="Desany B."/>
            <person name="Just E."/>
            <person name="Morio T."/>
            <person name="Rost R."/>
            <person name="Churcher C."/>
            <person name="Cooper J."/>
            <person name="Haydock S."/>
            <person name="van Driessche N."/>
            <person name="Cronin A."/>
            <person name="Goodhead I."/>
            <person name="Muzny D."/>
            <person name="Mourier T."/>
            <person name="Pain A."/>
            <person name="Lu M."/>
            <person name="Harper D."/>
            <person name="Lindsay R."/>
            <person name="Hauser H."/>
            <person name="James K."/>
            <person name="Quiles M."/>
            <person name="Madan Babu M."/>
            <person name="Saito T."/>
            <person name="Buchrieser C."/>
            <person name="Wardroper A."/>
            <person name="Felder M."/>
            <person name="Thangavelu M."/>
            <person name="Johnson D."/>
            <person name="Knights A."/>
            <person name="Loulseged H."/>
            <person name="Mungall K."/>
            <person name="Oliver K."/>
            <person name="Price C."/>
            <person name="Quail M.A."/>
            <person name="Urushihara H."/>
            <person name="Hernandez J."/>
            <person name="Rabbinowitsch E."/>
            <person name="Steffen D."/>
            <person name="Sanders M."/>
            <person name="Ma J."/>
            <person name="Kohara Y."/>
            <person name="Sharp S."/>
            <person name="Simmonds M."/>
            <person name="Spiegler S."/>
            <person name="Tivey A."/>
            <person name="Sugano S."/>
            <person name="White B."/>
            <person name="Walker D."/>
            <person name="Woodward J."/>
            <person name="Winckler T."/>
            <person name="Tanaka Y."/>
            <person name="Shaulsky G."/>
            <person name="Schleicher M."/>
            <person name="Weinstock G."/>
            <person name="Rosenthal A."/>
            <person name="Cox E.C."/>
            <person name="Chisholm R.L."/>
            <person name="Gibbs R."/>
            <person name="Loomis W.F."/>
            <person name="Platzer M."/>
            <person name="Kay R.R."/>
            <person name="Williams J."/>
            <person name="Dear P.H."/>
            <person name="Noegel A.A."/>
            <person name="Barrell B."/>
            <person name="Kuspa A."/>
        </authorList>
    </citation>
    <scope>NUCLEOTIDE SEQUENCE [LARGE SCALE GENOMIC DNA]</scope>
    <source>
        <strain evidence="1 2">AX4</strain>
    </source>
</reference>
<evidence type="ECO:0000313" key="2">
    <source>
        <dbReference type="Proteomes" id="UP000002195"/>
    </source>
</evidence>
<dbReference type="InParanoid" id="Q54ZK7"/>
<gene>
    <name evidence="1" type="ORF">DDB_G0277517</name>
</gene>
<dbReference type="dictyBase" id="DDB_G0277519"/>